<evidence type="ECO:0000313" key="1">
    <source>
        <dbReference type="EMBL" id="GFU61288.1"/>
    </source>
</evidence>
<dbReference type="AlphaFoldDB" id="A0A8X6R411"/>
<dbReference type="EMBL" id="BMAW01040865">
    <property type="protein sequence ID" value="GFU61288.1"/>
    <property type="molecule type" value="Genomic_DNA"/>
</dbReference>
<organism evidence="1 2">
    <name type="scientific">Nephila pilipes</name>
    <name type="common">Giant wood spider</name>
    <name type="synonym">Nephila maculata</name>
    <dbReference type="NCBI Taxonomy" id="299642"/>
    <lineage>
        <taxon>Eukaryota</taxon>
        <taxon>Metazoa</taxon>
        <taxon>Ecdysozoa</taxon>
        <taxon>Arthropoda</taxon>
        <taxon>Chelicerata</taxon>
        <taxon>Arachnida</taxon>
        <taxon>Araneae</taxon>
        <taxon>Araneomorphae</taxon>
        <taxon>Entelegynae</taxon>
        <taxon>Araneoidea</taxon>
        <taxon>Nephilidae</taxon>
        <taxon>Nephila</taxon>
    </lineage>
</organism>
<keyword evidence="2" id="KW-1185">Reference proteome</keyword>
<reference evidence="1" key="1">
    <citation type="submission" date="2020-08" db="EMBL/GenBank/DDBJ databases">
        <title>Multicomponent nature underlies the extraordinary mechanical properties of spider dragline silk.</title>
        <authorList>
            <person name="Kono N."/>
            <person name="Nakamura H."/>
            <person name="Mori M."/>
            <person name="Yoshida Y."/>
            <person name="Ohtoshi R."/>
            <person name="Malay A.D."/>
            <person name="Moran D.A.P."/>
            <person name="Tomita M."/>
            <person name="Numata K."/>
            <person name="Arakawa K."/>
        </authorList>
    </citation>
    <scope>NUCLEOTIDE SEQUENCE</scope>
</reference>
<name>A0A8X6R411_NEPPI</name>
<comment type="caution">
    <text evidence="1">The sequence shown here is derived from an EMBL/GenBank/DDBJ whole genome shotgun (WGS) entry which is preliminary data.</text>
</comment>
<gene>
    <name evidence="1" type="ORF">NPIL_648021</name>
</gene>
<protein>
    <submittedName>
        <fullName evidence="1">Uncharacterized protein</fullName>
    </submittedName>
</protein>
<proteinExistence type="predicted"/>
<sequence>MGSAPLQVCYGGTGTFFSNIRYHLELLFTIPYVTLNRQQVHCLSEKVTNFSNLEPRKRSTSIDQWVGKQEVVRMEHLRHARRISAMANVNRTEPFRCPSAGRPRTGCVSRWC</sequence>
<accession>A0A8X6R411</accession>
<dbReference type="Proteomes" id="UP000887013">
    <property type="component" value="Unassembled WGS sequence"/>
</dbReference>
<evidence type="ECO:0000313" key="2">
    <source>
        <dbReference type="Proteomes" id="UP000887013"/>
    </source>
</evidence>